<dbReference type="AlphaFoldDB" id="A0A0N4ZCX1"/>
<dbReference type="InterPro" id="IPR003677">
    <property type="entry name" value="ANIS5_cation-bd"/>
</dbReference>
<evidence type="ECO:0000256" key="1">
    <source>
        <dbReference type="SAM" id="MobiDB-lite"/>
    </source>
</evidence>
<feature type="compositionally biased region" description="Basic and acidic residues" evidence="1">
    <location>
        <begin position="337"/>
        <end position="347"/>
    </location>
</feature>
<feature type="region of interest" description="Disordered" evidence="1">
    <location>
        <begin position="229"/>
        <end position="448"/>
    </location>
</feature>
<keyword evidence="2" id="KW-0732">Signal</keyword>
<feature type="compositionally biased region" description="Basic and acidic residues" evidence="1">
    <location>
        <begin position="431"/>
        <end position="448"/>
    </location>
</feature>
<protein>
    <submittedName>
        <fullName evidence="5">DUF148 domain-containing protein</fullName>
    </submittedName>
</protein>
<feature type="compositionally biased region" description="Basic and acidic residues" evidence="1">
    <location>
        <begin position="233"/>
        <end position="250"/>
    </location>
</feature>
<evidence type="ECO:0000313" key="4">
    <source>
        <dbReference type="Proteomes" id="UP000038045"/>
    </source>
</evidence>
<feature type="signal peptide" evidence="2">
    <location>
        <begin position="1"/>
        <end position="16"/>
    </location>
</feature>
<dbReference type="PANTHER" id="PTHR21593">
    <property type="entry name" value="PRION-LIKE- Q/N-RICH -DOMAIN-BEARING PROTEIN PROTEIN"/>
    <property type="match status" value="1"/>
</dbReference>
<evidence type="ECO:0000256" key="2">
    <source>
        <dbReference type="SAM" id="SignalP"/>
    </source>
</evidence>
<feature type="compositionally biased region" description="Polar residues" evidence="1">
    <location>
        <begin position="374"/>
        <end position="389"/>
    </location>
</feature>
<keyword evidence="4" id="KW-1185">Reference proteome</keyword>
<feature type="compositionally biased region" description="Polar residues" evidence="1">
    <location>
        <begin position="397"/>
        <end position="413"/>
    </location>
</feature>
<dbReference type="InterPro" id="IPR052823">
    <property type="entry name" value="SXP/RAL-2_related"/>
</dbReference>
<feature type="compositionally biased region" description="Polar residues" evidence="1">
    <location>
        <begin position="419"/>
        <end position="430"/>
    </location>
</feature>
<feature type="compositionally biased region" description="Low complexity" evidence="1">
    <location>
        <begin position="353"/>
        <end position="366"/>
    </location>
</feature>
<feature type="compositionally biased region" description="Acidic residues" evidence="1">
    <location>
        <begin position="306"/>
        <end position="317"/>
    </location>
</feature>
<feature type="chain" id="PRO_5005891513" evidence="2">
    <location>
        <begin position="17"/>
        <end position="448"/>
    </location>
</feature>
<feature type="domain" description="SXP/RAL-2 family protein Ani s 5-like cation-binding" evidence="3">
    <location>
        <begin position="84"/>
        <end position="182"/>
    </location>
</feature>
<dbReference type="Proteomes" id="UP000038045">
    <property type="component" value="Unplaced"/>
</dbReference>
<dbReference type="STRING" id="131310.A0A0N4ZCX1"/>
<reference evidence="5" key="1">
    <citation type="submission" date="2017-02" db="UniProtKB">
        <authorList>
            <consortium name="WormBaseParasite"/>
        </authorList>
    </citation>
    <scope>IDENTIFICATION</scope>
</reference>
<proteinExistence type="predicted"/>
<evidence type="ECO:0000313" key="5">
    <source>
        <dbReference type="WBParaSite" id="PTRK_0000539600.1"/>
    </source>
</evidence>
<evidence type="ECO:0000259" key="3">
    <source>
        <dbReference type="Pfam" id="PF02520"/>
    </source>
</evidence>
<dbReference type="PANTHER" id="PTHR21593:SF36">
    <property type="entry name" value="DUF148 DOMAIN-CONTAINING PROTEIN-RELATED"/>
    <property type="match status" value="1"/>
</dbReference>
<name>A0A0N4ZCX1_PARTI</name>
<dbReference type="Pfam" id="PF02520">
    <property type="entry name" value="ANIS5_cation-bd"/>
    <property type="match status" value="1"/>
</dbReference>
<sequence>MNLYFILFSLAITVFGQKNDNFQNVDFKSMSIFGLKDLKERSPFGFNEKISFTNNNNNNNMIMNPEQRESLPEFLKDLNITKIEEFLYIALDVKLTKGEIKEQIDEWVSRQEDSVKKQFSLFKAKEELRKNEFERFHQSISSKFFPDAKDVDNQIMQLIENENITRLDETLKIKQIVKNAPCSAIRQLAALYPFVRSEAYRCMRRKQPLKMNIFLTNVDQTKSPFGMKFKKLNNKEDGPKMEYSDKEGEMRSPTPLPEINTIEDDKKMLPLMEKENNFDTPKKMNDDGDSIIEKDDKIEGPRNGPEDSDEDSDEPENNDLRPPFDKRKNKMTLGSRRGMEPDFDRKPFGPGGSNNFHGSNNFSGQNRFSEGGMKNNNFNEMPNRQMSMERNNREMSEYNNNSNNRMSYPSNDSFKQDNLKTSTSGNMFNHNESKMHDQLPLIRENRQE</sequence>
<feature type="compositionally biased region" description="Basic and acidic residues" evidence="1">
    <location>
        <begin position="263"/>
        <end position="300"/>
    </location>
</feature>
<accession>A0A0N4ZCX1</accession>
<dbReference type="WBParaSite" id="PTRK_0000539600.1">
    <property type="protein sequence ID" value="PTRK_0000539600.1"/>
    <property type="gene ID" value="PTRK_0000539600"/>
</dbReference>
<organism evidence="4 5">
    <name type="scientific">Parastrongyloides trichosuri</name>
    <name type="common">Possum-specific nematode worm</name>
    <dbReference type="NCBI Taxonomy" id="131310"/>
    <lineage>
        <taxon>Eukaryota</taxon>
        <taxon>Metazoa</taxon>
        <taxon>Ecdysozoa</taxon>
        <taxon>Nematoda</taxon>
        <taxon>Chromadorea</taxon>
        <taxon>Rhabditida</taxon>
        <taxon>Tylenchina</taxon>
        <taxon>Panagrolaimomorpha</taxon>
        <taxon>Strongyloidoidea</taxon>
        <taxon>Strongyloididae</taxon>
        <taxon>Parastrongyloides</taxon>
    </lineage>
</organism>